<feature type="transmembrane region" description="Helical" evidence="1">
    <location>
        <begin position="45"/>
        <end position="69"/>
    </location>
</feature>
<dbReference type="EMBL" id="AUYB01000046">
    <property type="protein sequence ID" value="KZN45150.1"/>
    <property type="molecule type" value="Genomic_DNA"/>
</dbReference>
<keyword evidence="3" id="KW-1185">Reference proteome</keyword>
<dbReference type="RefSeq" id="WP_227008437.1">
    <property type="nucleotide sequence ID" value="NZ_AQHB01000028.1"/>
</dbReference>
<keyword evidence="1" id="KW-0812">Transmembrane</keyword>
<name>A0A167AAB1_9GAMM</name>
<feature type="transmembrane region" description="Helical" evidence="1">
    <location>
        <begin position="6"/>
        <end position="24"/>
    </location>
</feature>
<comment type="caution">
    <text evidence="2">The sequence shown here is derived from an EMBL/GenBank/DDBJ whole genome shotgun (WGS) entry which is preliminary data.</text>
</comment>
<keyword evidence="1" id="KW-0472">Membrane</keyword>
<sequence length="138" mass="15425">MLETPITINWSIVLMGLSLHVLIWEKLPEWGNWFNKIVMHLPRPLAYLYESWHCPYCFGFWAALAIHMLTGQFTLASLKTMPAYLGMAATPIALFLDALVSALLIFVGSLLIKALSGPALVGHQKVMAFKQAHSEQSN</sequence>
<dbReference type="AlphaFoldDB" id="A0A167AAB1"/>
<evidence type="ECO:0008006" key="4">
    <source>
        <dbReference type="Google" id="ProtNLM"/>
    </source>
</evidence>
<keyword evidence="1" id="KW-1133">Transmembrane helix</keyword>
<evidence type="ECO:0000256" key="1">
    <source>
        <dbReference type="SAM" id="Phobius"/>
    </source>
</evidence>
<feature type="transmembrane region" description="Helical" evidence="1">
    <location>
        <begin position="89"/>
        <end position="112"/>
    </location>
</feature>
<proteinExistence type="predicted"/>
<gene>
    <name evidence="2" type="ORF">N475_07800</name>
</gene>
<organism evidence="2 3">
    <name type="scientific">Pseudoalteromonas luteoviolacea DSM 6061</name>
    <dbReference type="NCBI Taxonomy" id="1365250"/>
    <lineage>
        <taxon>Bacteria</taxon>
        <taxon>Pseudomonadati</taxon>
        <taxon>Pseudomonadota</taxon>
        <taxon>Gammaproteobacteria</taxon>
        <taxon>Alteromonadales</taxon>
        <taxon>Pseudoalteromonadaceae</taxon>
        <taxon>Pseudoalteromonas</taxon>
    </lineage>
</organism>
<evidence type="ECO:0000313" key="2">
    <source>
        <dbReference type="EMBL" id="KZN45150.1"/>
    </source>
</evidence>
<dbReference type="Proteomes" id="UP000076643">
    <property type="component" value="Unassembled WGS sequence"/>
</dbReference>
<protein>
    <recommendedName>
        <fullName evidence="4">DUF1360 domain-containing protein</fullName>
    </recommendedName>
</protein>
<evidence type="ECO:0000313" key="3">
    <source>
        <dbReference type="Proteomes" id="UP000076643"/>
    </source>
</evidence>
<accession>A0A167AAB1</accession>
<dbReference type="PATRIC" id="fig|1365250.3.peg.505"/>
<reference evidence="2 3" key="1">
    <citation type="submission" date="2013-07" db="EMBL/GenBank/DDBJ databases">
        <title>Comparative Genomic and Metabolomic Analysis of Twelve Strains of Pseudoalteromonas luteoviolacea.</title>
        <authorList>
            <person name="Vynne N.G."/>
            <person name="Mansson M."/>
            <person name="Gram L."/>
        </authorList>
    </citation>
    <scope>NUCLEOTIDE SEQUENCE [LARGE SCALE GENOMIC DNA]</scope>
    <source>
        <strain evidence="2 3">DSM 6061</strain>
    </source>
</reference>